<proteinExistence type="predicted"/>
<name>A0A1I7ZAE9_9BILA</name>
<feature type="compositionally biased region" description="Polar residues" evidence="1">
    <location>
        <begin position="140"/>
        <end position="155"/>
    </location>
</feature>
<protein>
    <submittedName>
        <fullName evidence="3">Secreted protein</fullName>
    </submittedName>
</protein>
<dbReference type="WBParaSite" id="L893_g24384.t1">
    <property type="protein sequence ID" value="L893_g24384.t1"/>
    <property type="gene ID" value="L893_g24384"/>
</dbReference>
<feature type="region of interest" description="Disordered" evidence="1">
    <location>
        <begin position="107"/>
        <end position="179"/>
    </location>
</feature>
<keyword evidence="2" id="KW-1185">Reference proteome</keyword>
<dbReference type="Proteomes" id="UP000095287">
    <property type="component" value="Unplaced"/>
</dbReference>
<evidence type="ECO:0000256" key="1">
    <source>
        <dbReference type="SAM" id="MobiDB-lite"/>
    </source>
</evidence>
<evidence type="ECO:0000313" key="2">
    <source>
        <dbReference type="Proteomes" id="UP000095287"/>
    </source>
</evidence>
<accession>A0A1I7ZAE9</accession>
<dbReference type="AlphaFoldDB" id="A0A1I7ZAE9"/>
<organism evidence="2 3">
    <name type="scientific">Steinernema glaseri</name>
    <dbReference type="NCBI Taxonomy" id="37863"/>
    <lineage>
        <taxon>Eukaryota</taxon>
        <taxon>Metazoa</taxon>
        <taxon>Ecdysozoa</taxon>
        <taxon>Nematoda</taxon>
        <taxon>Chromadorea</taxon>
        <taxon>Rhabditida</taxon>
        <taxon>Tylenchina</taxon>
        <taxon>Panagrolaimomorpha</taxon>
        <taxon>Strongyloidoidea</taxon>
        <taxon>Steinernematidae</taxon>
        <taxon>Steinernema</taxon>
    </lineage>
</organism>
<sequence length="179" mass="20324">MTFFFFAVSTGRSFSFHSVHPLIALGGRARRKPENTTKNHFLRVRHRRHPLSTSRPTWRGLVASTVLTKQTSYRIVVLPSTVCLLDSNLPVCKHRRIRFLPRLKRSLASQSPPPWSSKPSSERSRRRRRSVADCMRPPDTNASIFLSTLGYSPNETRLPEGSSASKNAKNLVHSPVHSR</sequence>
<evidence type="ECO:0000313" key="3">
    <source>
        <dbReference type="WBParaSite" id="L893_g24384.t1"/>
    </source>
</evidence>
<reference evidence="3" key="1">
    <citation type="submission" date="2016-11" db="UniProtKB">
        <authorList>
            <consortium name="WormBaseParasite"/>
        </authorList>
    </citation>
    <scope>IDENTIFICATION</scope>
</reference>